<dbReference type="InterPro" id="IPR058792">
    <property type="entry name" value="Beta-barrel_RND_2"/>
</dbReference>
<reference evidence="6 7" key="2">
    <citation type="journal article" date="2019" name="Int. J. Syst. Evol. Microbiol.">
        <title>Description and complete genome sequence of Bradyrhizobium amphicarpaeae sp. nov., harbouring photosystem and nitrogen-fixation genes.</title>
        <authorList>
            <person name="Bromfield E.S.P."/>
            <person name="Cloutier S."/>
            <person name="Nguyen H.D.T."/>
        </authorList>
    </citation>
    <scope>NUCLEOTIDE SEQUENCE [LARGE SCALE GENOMIC DNA]</scope>
    <source>
        <strain evidence="6 7">39S1MB</strain>
    </source>
</reference>
<dbReference type="EMBL" id="CP029426">
    <property type="protein sequence ID" value="AWL99964.1"/>
    <property type="molecule type" value="Genomic_DNA"/>
</dbReference>
<protein>
    <submittedName>
        <fullName evidence="6">Efflux RND transporter periplasmic adaptor subunit</fullName>
    </submittedName>
</protein>
<keyword evidence="3" id="KW-0732">Signal</keyword>
<keyword evidence="7" id="KW-1185">Reference proteome</keyword>
<dbReference type="GO" id="GO:0015562">
    <property type="term" value="F:efflux transmembrane transporter activity"/>
    <property type="evidence" value="ECO:0007669"/>
    <property type="project" value="TreeGrafter"/>
</dbReference>
<proteinExistence type="inferred from homology"/>
<evidence type="ECO:0000313" key="7">
    <source>
        <dbReference type="Proteomes" id="UP000215884"/>
    </source>
</evidence>
<dbReference type="OrthoDB" id="9791520at2"/>
<evidence type="ECO:0000256" key="1">
    <source>
        <dbReference type="ARBA" id="ARBA00009477"/>
    </source>
</evidence>
<feature type="domain" description="CzcB-like barrel-sandwich hybrid" evidence="5">
    <location>
        <begin position="53"/>
        <end position="203"/>
    </location>
</feature>
<evidence type="ECO:0000313" key="6">
    <source>
        <dbReference type="EMBL" id="AWL99964.1"/>
    </source>
</evidence>
<dbReference type="Pfam" id="PF25973">
    <property type="entry name" value="BSH_CzcB"/>
    <property type="match status" value="1"/>
</dbReference>
<dbReference type="Gene3D" id="2.40.30.170">
    <property type="match status" value="1"/>
</dbReference>
<evidence type="ECO:0000259" key="5">
    <source>
        <dbReference type="Pfam" id="PF25973"/>
    </source>
</evidence>
<name>A0A2U8PR36_9BRAD</name>
<dbReference type="PANTHER" id="PTHR30469:SF15">
    <property type="entry name" value="HLYD FAMILY OF SECRETION PROTEINS"/>
    <property type="match status" value="1"/>
</dbReference>
<evidence type="ECO:0000256" key="2">
    <source>
        <dbReference type="SAM" id="Coils"/>
    </source>
</evidence>
<dbReference type="Proteomes" id="UP000215884">
    <property type="component" value="Chromosome"/>
</dbReference>
<dbReference type="KEGG" id="brq:CIT40_07895"/>
<feature type="chain" id="PRO_5016124406" evidence="3">
    <location>
        <begin position="37"/>
        <end position="285"/>
    </location>
</feature>
<organism evidence="6 7">
    <name type="scientific">Bradyrhizobium amphicarpaeae</name>
    <dbReference type="NCBI Taxonomy" id="1404768"/>
    <lineage>
        <taxon>Bacteria</taxon>
        <taxon>Pseudomonadati</taxon>
        <taxon>Pseudomonadota</taxon>
        <taxon>Alphaproteobacteria</taxon>
        <taxon>Hyphomicrobiales</taxon>
        <taxon>Nitrobacteraceae</taxon>
        <taxon>Bradyrhizobium</taxon>
    </lineage>
</organism>
<feature type="domain" description="CusB-like beta-barrel" evidence="4">
    <location>
        <begin position="210"/>
        <end position="281"/>
    </location>
</feature>
<dbReference type="SUPFAM" id="SSF111369">
    <property type="entry name" value="HlyD-like secretion proteins"/>
    <property type="match status" value="1"/>
</dbReference>
<dbReference type="PANTHER" id="PTHR30469">
    <property type="entry name" value="MULTIDRUG RESISTANCE PROTEIN MDTA"/>
    <property type="match status" value="1"/>
</dbReference>
<reference evidence="6 7" key="1">
    <citation type="journal article" date="2017" name="Syst. Appl. Microbiol.">
        <title>Soybeans inoculated with root zone soils of Canadian native legumes harbour diverse and novel Bradyrhizobium spp. that possess agricultural potential.</title>
        <authorList>
            <person name="Bromfield E.S.P."/>
            <person name="Cloutier S."/>
            <person name="Tambong J.T."/>
            <person name="Tran Thi T.V."/>
        </authorList>
    </citation>
    <scope>NUCLEOTIDE SEQUENCE [LARGE SCALE GENOMIC DNA]</scope>
    <source>
        <strain evidence="6 7">39S1MB</strain>
    </source>
</reference>
<sequence length="285" mass="31173">MKVKRLQKIRSKRRLARWLVPPILVLSVAIQDCAFAQNRTFDCILEPRLKIKLATPVSGVLKEVLVDRGDIVRKEQIVAQLESAVDQALLDLAKAKAESDATVKAREARLVFLTKKRERTTSLMAKGAASAAALDEIESDFGVASQDLREAQANLRVAQLEVQRAEEVLKLRSVRSPIDGVVAERNLLGGEYAYDQAPIMTIAQINPLNVEVFVPIALYGTIKAGMEATVTGEEPVGGRYVAKVEVIDPLIDARSGTFGIRLLLPNPDNKLPAGLRCKVQFPNGS</sequence>
<keyword evidence="2" id="KW-0175">Coiled coil</keyword>
<dbReference type="Gene3D" id="1.10.287.470">
    <property type="entry name" value="Helix hairpin bin"/>
    <property type="match status" value="1"/>
</dbReference>
<dbReference type="AlphaFoldDB" id="A0A2U8PR36"/>
<comment type="similarity">
    <text evidence="1">Belongs to the membrane fusion protein (MFP) (TC 8.A.1) family.</text>
</comment>
<dbReference type="GO" id="GO:1990281">
    <property type="term" value="C:efflux pump complex"/>
    <property type="evidence" value="ECO:0007669"/>
    <property type="project" value="TreeGrafter"/>
</dbReference>
<evidence type="ECO:0000259" key="4">
    <source>
        <dbReference type="Pfam" id="PF25954"/>
    </source>
</evidence>
<feature type="coiled-coil region" evidence="2">
    <location>
        <begin position="134"/>
        <end position="168"/>
    </location>
</feature>
<dbReference type="Pfam" id="PF25954">
    <property type="entry name" value="Beta-barrel_RND_2"/>
    <property type="match status" value="1"/>
</dbReference>
<evidence type="ECO:0000256" key="3">
    <source>
        <dbReference type="SAM" id="SignalP"/>
    </source>
</evidence>
<accession>A0A2U8PR36</accession>
<dbReference type="InterPro" id="IPR006143">
    <property type="entry name" value="RND_pump_MFP"/>
</dbReference>
<dbReference type="NCBIfam" id="TIGR01730">
    <property type="entry name" value="RND_mfp"/>
    <property type="match status" value="1"/>
</dbReference>
<feature type="signal peptide" evidence="3">
    <location>
        <begin position="1"/>
        <end position="36"/>
    </location>
</feature>
<dbReference type="Gene3D" id="2.40.50.100">
    <property type="match status" value="1"/>
</dbReference>
<dbReference type="InterPro" id="IPR058647">
    <property type="entry name" value="BSH_CzcB-like"/>
</dbReference>
<gene>
    <name evidence="6" type="ORF">CIT40_07895</name>
</gene>